<sequence length="57" mass="6597">MTRELTLPIPYIIHITGHKASAYMQRITTTWKLTIVSHPLHHQVTNTNFFSQIPPIT</sequence>
<name>A0A2P2J8P2_RHIMU</name>
<dbReference type="EMBL" id="GGEC01009372">
    <property type="protein sequence ID" value="MBW89855.1"/>
    <property type="molecule type" value="Transcribed_RNA"/>
</dbReference>
<proteinExistence type="predicted"/>
<dbReference type="AlphaFoldDB" id="A0A2P2J8P2"/>
<protein>
    <submittedName>
        <fullName evidence="1">Uncharacterized protein</fullName>
    </submittedName>
</protein>
<organism evidence="1">
    <name type="scientific">Rhizophora mucronata</name>
    <name type="common">Asiatic mangrove</name>
    <dbReference type="NCBI Taxonomy" id="61149"/>
    <lineage>
        <taxon>Eukaryota</taxon>
        <taxon>Viridiplantae</taxon>
        <taxon>Streptophyta</taxon>
        <taxon>Embryophyta</taxon>
        <taxon>Tracheophyta</taxon>
        <taxon>Spermatophyta</taxon>
        <taxon>Magnoliopsida</taxon>
        <taxon>eudicotyledons</taxon>
        <taxon>Gunneridae</taxon>
        <taxon>Pentapetalae</taxon>
        <taxon>rosids</taxon>
        <taxon>fabids</taxon>
        <taxon>Malpighiales</taxon>
        <taxon>Rhizophoraceae</taxon>
        <taxon>Rhizophora</taxon>
    </lineage>
</organism>
<evidence type="ECO:0000313" key="1">
    <source>
        <dbReference type="EMBL" id="MBW89855.1"/>
    </source>
</evidence>
<reference evidence="1" key="1">
    <citation type="submission" date="2018-02" db="EMBL/GenBank/DDBJ databases">
        <title>Rhizophora mucronata_Transcriptome.</title>
        <authorList>
            <person name="Meera S.P."/>
            <person name="Sreeshan A."/>
            <person name="Augustine A."/>
        </authorList>
    </citation>
    <scope>NUCLEOTIDE SEQUENCE</scope>
    <source>
        <tissue evidence="1">Leaf</tissue>
    </source>
</reference>
<accession>A0A2P2J8P2</accession>